<keyword evidence="7" id="KW-1185">Reference proteome</keyword>
<evidence type="ECO:0000256" key="4">
    <source>
        <dbReference type="SAM" id="MobiDB-lite"/>
    </source>
</evidence>
<dbReference type="InterPro" id="IPR058923">
    <property type="entry name" value="RCC1-like_dom"/>
</dbReference>
<feature type="repeat" description="RCC1" evidence="3">
    <location>
        <begin position="287"/>
        <end position="344"/>
    </location>
</feature>
<dbReference type="PRINTS" id="PR00633">
    <property type="entry name" value="RCCNDNSATION"/>
</dbReference>
<feature type="repeat" description="RCC1" evidence="3">
    <location>
        <begin position="401"/>
        <end position="457"/>
    </location>
</feature>
<organism evidence="6 7">
    <name type="scientific">Phialocephala subalpina</name>
    <dbReference type="NCBI Taxonomy" id="576137"/>
    <lineage>
        <taxon>Eukaryota</taxon>
        <taxon>Fungi</taxon>
        <taxon>Dikarya</taxon>
        <taxon>Ascomycota</taxon>
        <taxon>Pezizomycotina</taxon>
        <taxon>Leotiomycetes</taxon>
        <taxon>Helotiales</taxon>
        <taxon>Mollisiaceae</taxon>
        <taxon>Phialocephala</taxon>
        <taxon>Phialocephala fortinii species complex</taxon>
    </lineage>
</organism>
<dbReference type="InterPro" id="IPR000408">
    <property type="entry name" value="Reg_chr_condens"/>
</dbReference>
<evidence type="ECO:0000256" key="3">
    <source>
        <dbReference type="PROSITE-ProRule" id="PRU00235"/>
    </source>
</evidence>
<dbReference type="PROSITE" id="PS50012">
    <property type="entry name" value="RCC1_3"/>
    <property type="match status" value="6"/>
</dbReference>
<keyword evidence="2" id="KW-0677">Repeat</keyword>
<keyword evidence="1" id="KW-0344">Guanine-nucleotide releasing factor</keyword>
<dbReference type="OrthoDB" id="61110at2759"/>
<proteinExistence type="predicted"/>
<dbReference type="Pfam" id="PF25390">
    <property type="entry name" value="WD40_RLD"/>
    <property type="match status" value="1"/>
</dbReference>
<dbReference type="InterPro" id="IPR051553">
    <property type="entry name" value="Ran_GTPase-activating"/>
</dbReference>
<feature type="repeat" description="RCC1" evidence="3">
    <location>
        <begin position="345"/>
        <end position="400"/>
    </location>
</feature>
<dbReference type="Proteomes" id="UP000184330">
    <property type="component" value="Unassembled WGS sequence"/>
</dbReference>
<dbReference type="GO" id="GO:0005737">
    <property type="term" value="C:cytoplasm"/>
    <property type="evidence" value="ECO:0007669"/>
    <property type="project" value="TreeGrafter"/>
</dbReference>
<evidence type="ECO:0000313" key="7">
    <source>
        <dbReference type="Proteomes" id="UP000184330"/>
    </source>
</evidence>
<evidence type="ECO:0000256" key="2">
    <source>
        <dbReference type="ARBA" id="ARBA00022737"/>
    </source>
</evidence>
<dbReference type="InterPro" id="IPR009091">
    <property type="entry name" value="RCC1/BLIP-II"/>
</dbReference>
<dbReference type="Gene3D" id="2.130.10.30">
    <property type="entry name" value="Regulator of chromosome condensation 1/beta-lactamase-inhibitor protein II"/>
    <property type="match status" value="1"/>
</dbReference>
<dbReference type="SUPFAM" id="SSF50985">
    <property type="entry name" value="RCC1/BLIP-II"/>
    <property type="match status" value="1"/>
</dbReference>
<reference evidence="6 7" key="1">
    <citation type="submission" date="2016-03" db="EMBL/GenBank/DDBJ databases">
        <authorList>
            <person name="Ploux O."/>
        </authorList>
    </citation>
    <scope>NUCLEOTIDE SEQUENCE [LARGE SCALE GENOMIC DNA]</scope>
    <source>
        <strain evidence="6 7">UAMH 11012</strain>
    </source>
</reference>
<feature type="repeat" description="RCC1" evidence="3">
    <location>
        <begin position="206"/>
        <end position="286"/>
    </location>
</feature>
<feature type="repeat" description="RCC1" evidence="3">
    <location>
        <begin position="458"/>
        <end position="516"/>
    </location>
</feature>
<feature type="region of interest" description="Disordered" evidence="4">
    <location>
        <begin position="584"/>
        <end position="604"/>
    </location>
</feature>
<feature type="compositionally biased region" description="Basic residues" evidence="4">
    <location>
        <begin position="584"/>
        <end position="595"/>
    </location>
</feature>
<feature type="compositionally biased region" description="Acidic residues" evidence="4">
    <location>
        <begin position="235"/>
        <end position="246"/>
    </location>
</feature>
<dbReference type="GO" id="GO:0005085">
    <property type="term" value="F:guanyl-nucleotide exchange factor activity"/>
    <property type="evidence" value="ECO:0007669"/>
    <property type="project" value="TreeGrafter"/>
</dbReference>
<dbReference type="PANTHER" id="PTHR45982">
    <property type="entry name" value="REGULATOR OF CHROMOSOME CONDENSATION"/>
    <property type="match status" value="1"/>
</dbReference>
<feature type="region of interest" description="Disordered" evidence="4">
    <location>
        <begin position="220"/>
        <end position="256"/>
    </location>
</feature>
<dbReference type="PROSITE" id="PS00625">
    <property type="entry name" value="RCC1_1"/>
    <property type="match status" value="1"/>
</dbReference>
<dbReference type="STRING" id="576137.A0A1L7WFY4"/>
<dbReference type="AlphaFoldDB" id="A0A1L7WFY4"/>
<sequence>MTRPGWDIENAAASIFENDYQALHLEESLPDLEMGYASVDLGYKRCFAYNPTTSSRKFLPSSANFRKSQRKFSTLEFVVLLALTTTRIPEQTPRCIQQQIIYPDPASLNAMAPKRKAALEATAKIRASKKIKTPEDVNKPPSQVVDVYVFGSGENGELGLGAVRRNGKMPTGVTRPRLNDLLDATTVGVVQLAVGGMHVVALTKDNKIYTWGVNDDGALGRDTTWDAPMKAADGSDSDSDSDDDDSGLSPLESTPTAIPAANFQGAAPTWVQVAATGSASFALNATGDVYGWGTFIGGDGPIGFSLDGHRAGLKKQTTPVKITELSNIKSLAGGGNHILALDHSGNVWSWGDSAQFQLGREYAEKYRFNCLRPALQTGLPRNNIQYIAAGAYHSFAIDKTNRVWAWGLNNYGQTGIIGNAGEDNAVVKRPSMVRTLIRNGVTAVQGGLHHSIACAADGSLYSWGRCDDGQIGITKQNLPKEDVLEDRILLNPVLIPDINAKDVAAGIDNSFAIDTEGKAYSWGFSQNYRTGQGTETTVASATRIENTAVKDKKLSYAGCGGQFSVLAGRVSKDDEPVVVAAKAVKKGRGRPTGKKGVKEPKSGE</sequence>
<accession>A0A1L7WFY4</accession>
<evidence type="ECO:0000256" key="1">
    <source>
        <dbReference type="ARBA" id="ARBA00022658"/>
    </source>
</evidence>
<evidence type="ECO:0000259" key="5">
    <source>
        <dbReference type="Pfam" id="PF25390"/>
    </source>
</evidence>
<dbReference type="EMBL" id="FJOG01000002">
    <property type="protein sequence ID" value="CZR51686.1"/>
    <property type="molecule type" value="Genomic_DNA"/>
</dbReference>
<evidence type="ECO:0000313" key="6">
    <source>
        <dbReference type="EMBL" id="CZR51686.1"/>
    </source>
</evidence>
<name>A0A1L7WFY4_9HELO</name>
<protein>
    <submittedName>
        <fullName evidence="6">Related to GDP/GTP exchange factor for Gsp1p/Gsp2p</fullName>
    </submittedName>
</protein>
<feature type="domain" description="RCC1-like" evidence="5">
    <location>
        <begin position="146"/>
        <end position="566"/>
    </location>
</feature>
<feature type="repeat" description="RCC1" evidence="3">
    <location>
        <begin position="145"/>
        <end position="205"/>
    </location>
</feature>
<gene>
    <name evidence="6" type="ORF">PAC_01563</name>
</gene>
<dbReference type="PANTHER" id="PTHR45982:SF1">
    <property type="entry name" value="REGULATOR OF CHROMOSOME CONDENSATION"/>
    <property type="match status" value="1"/>
</dbReference>
<dbReference type="PROSITE" id="PS00626">
    <property type="entry name" value="RCC1_2"/>
    <property type="match status" value="2"/>
</dbReference>